<dbReference type="AlphaFoldDB" id="A0A5N6NXM5"/>
<evidence type="ECO:0000256" key="1">
    <source>
        <dbReference type="SAM" id="MobiDB-lite"/>
    </source>
</evidence>
<accession>A0A5N6NXM5</accession>
<dbReference type="PANTHER" id="PTHR31818:SF3">
    <property type="entry name" value="O-FUCOSYLTRANSFERASE 29"/>
    <property type="match status" value="1"/>
</dbReference>
<dbReference type="OrthoDB" id="980935at2759"/>
<reference evidence="2 3" key="1">
    <citation type="submission" date="2019-05" db="EMBL/GenBank/DDBJ databases">
        <title>Mikania micrantha, genome provides insights into the molecular mechanism of rapid growth.</title>
        <authorList>
            <person name="Liu B."/>
        </authorList>
    </citation>
    <scope>NUCLEOTIDE SEQUENCE [LARGE SCALE GENOMIC DNA]</scope>
    <source>
        <strain evidence="2">NLD-2019</strain>
        <tissue evidence="2">Leaf</tissue>
    </source>
</reference>
<name>A0A5N6NXM5_9ASTR</name>
<organism evidence="2 3">
    <name type="scientific">Mikania micrantha</name>
    <name type="common">bitter vine</name>
    <dbReference type="NCBI Taxonomy" id="192012"/>
    <lineage>
        <taxon>Eukaryota</taxon>
        <taxon>Viridiplantae</taxon>
        <taxon>Streptophyta</taxon>
        <taxon>Embryophyta</taxon>
        <taxon>Tracheophyta</taxon>
        <taxon>Spermatophyta</taxon>
        <taxon>Magnoliopsida</taxon>
        <taxon>eudicotyledons</taxon>
        <taxon>Gunneridae</taxon>
        <taxon>Pentapetalae</taxon>
        <taxon>asterids</taxon>
        <taxon>campanulids</taxon>
        <taxon>Asterales</taxon>
        <taxon>Asteraceae</taxon>
        <taxon>Asteroideae</taxon>
        <taxon>Heliantheae alliance</taxon>
        <taxon>Eupatorieae</taxon>
        <taxon>Mikania</taxon>
    </lineage>
</organism>
<feature type="compositionally biased region" description="Basic and acidic residues" evidence="1">
    <location>
        <begin position="129"/>
        <end position="140"/>
    </location>
</feature>
<dbReference type="EMBL" id="SZYD01000008">
    <property type="protein sequence ID" value="KAD5508054.1"/>
    <property type="molecule type" value="Genomic_DNA"/>
</dbReference>
<keyword evidence="3" id="KW-1185">Reference proteome</keyword>
<evidence type="ECO:0000313" key="3">
    <source>
        <dbReference type="Proteomes" id="UP000326396"/>
    </source>
</evidence>
<gene>
    <name evidence="2" type="ORF">E3N88_15757</name>
</gene>
<comment type="caution">
    <text evidence="2">The sequence shown here is derived from an EMBL/GenBank/DDBJ whole genome shotgun (WGS) entry which is preliminary data.</text>
</comment>
<dbReference type="Proteomes" id="UP000326396">
    <property type="component" value="Linkage Group LG16"/>
</dbReference>
<sequence>MLVTEELQPFLPFSSRLAAIDYIVCDVFVTNNNGNMAKILARRYMGHKRTIRPNARKLSALFLQREKMPWATFSSKVKSAQRGFMGEPDEMKPGRADFHEYPSSCICKKPFIFSHVDNQRTKNNASLYEHNEDVNSRDNDASSSLEQNEDDEFLAD</sequence>
<protein>
    <recommendedName>
        <fullName evidence="4">O-fucosyltransferase family protein</fullName>
    </recommendedName>
</protein>
<dbReference type="PANTHER" id="PTHR31818">
    <property type="entry name" value="O-FUCOSYLTRANSFERASE 16"/>
    <property type="match status" value="1"/>
</dbReference>
<evidence type="ECO:0000313" key="2">
    <source>
        <dbReference type="EMBL" id="KAD5508054.1"/>
    </source>
</evidence>
<proteinExistence type="predicted"/>
<evidence type="ECO:0008006" key="4">
    <source>
        <dbReference type="Google" id="ProtNLM"/>
    </source>
</evidence>
<feature type="compositionally biased region" description="Acidic residues" evidence="1">
    <location>
        <begin position="147"/>
        <end position="156"/>
    </location>
</feature>
<feature type="region of interest" description="Disordered" evidence="1">
    <location>
        <begin position="123"/>
        <end position="156"/>
    </location>
</feature>